<dbReference type="PANTHER" id="PTHR43194">
    <property type="entry name" value="HYDROLASE ALPHA/BETA FOLD FAMILY"/>
    <property type="match status" value="1"/>
</dbReference>
<reference evidence="2 3" key="1">
    <citation type="submission" date="2023-07" db="EMBL/GenBank/DDBJ databases">
        <authorList>
            <person name="Girao M."/>
            <person name="Carvalho M.F."/>
        </authorList>
    </citation>
    <scope>NUCLEOTIDE SEQUENCE [LARGE SCALE GENOMIC DNA]</scope>
    <source>
        <strain evidence="2 3">YIM65754</strain>
    </source>
</reference>
<dbReference type="PANTHER" id="PTHR43194:SF2">
    <property type="entry name" value="PEROXISOMAL MEMBRANE PROTEIN LPX1"/>
    <property type="match status" value="1"/>
</dbReference>
<protein>
    <submittedName>
        <fullName evidence="2">Alpha/beta hydrolase</fullName>
    </submittedName>
</protein>
<comment type="caution">
    <text evidence="2">The sequence shown here is derived from an EMBL/GenBank/DDBJ whole genome shotgun (WGS) entry which is preliminary data.</text>
</comment>
<organism evidence="2 3">
    <name type="scientific">Rhodococcus artemisiae</name>
    <dbReference type="NCBI Taxonomy" id="714159"/>
    <lineage>
        <taxon>Bacteria</taxon>
        <taxon>Bacillati</taxon>
        <taxon>Actinomycetota</taxon>
        <taxon>Actinomycetes</taxon>
        <taxon>Mycobacteriales</taxon>
        <taxon>Nocardiaceae</taxon>
        <taxon>Rhodococcus</taxon>
    </lineage>
</organism>
<accession>A0ABU7LJL3</accession>
<dbReference type="Proteomes" id="UP001336020">
    <property type="component" value="Unassembled WGS sequence"/>
</dbReference>
<keyword evidence="2" id="KW-0378">Hydrolase</keyword>
<evidence type="ECO:0000313" key="3">
    <source>
        <dbReference type="Proteomes" id="UP001336020"/>
    </source>
</evidence>
<keyword evidence="3" id="KW-1185">Reference proteome</keyword>
<evidence type="ECO:0000259" key="1">
    <source>
        <dbReference type="Pfam" id="PF00561"/>
    </source>
</evidence>
<dbReference type="InterPro" id="IPR050228">
    <property type="entry name" value="Carboxylesterase_BioH"/>
</dbReference>
<dbReference type="EMBL" id="JAUTXY010000018">
    <property type="protein sequence ID" value="MEE2061424.1"/>
    <property type="molecule type" value="Genomic_DNA"/>
</dbReference>
<proteinExistence type="predicted"/>
<dbReference type="RefSeq" id="WP_330136677.1">
    <property type="nucleotide sequence ID" value="NZ_JAUTXY010000018.1"/>
</dbReference>
<dbReference type="Gene3D" id="3.40.50.1820">
    <property type="entry name" value="alpha/beta hydrolase"/>
    <property type="match status" value="1"/>
</dbReference>
<sequence length="261" mass="27818">MVGVTQTQMIRTERTELEVLVNGAGPAVVLLPSLGRDSYEFEPIAQDLAAAGFCAVRPQPRGVGSSTGPLDTLDLHDLAGDVADVLAALDTGPAVLAGHAFGHYVARVLAVDRPELVRGVAVLAAGARSFPSSLTERVAKCSDLALPDSERLVHLREVFFAEGHDPSVWLEGWWPAAIVSQRAAMASTDKESWWPIAPSPLLDVQAGDDVFRPAETRSELIDEFGPGLVTTVLIEGSGHALIPEVPHAVAHALVEWIRTFD</sequence>
<dbReference type="InterPro" id="IPR029058">
    <property type="entry name" value="AB_hydrolase_fold"/>
</dbReference>
<dbReference type="InterPro" id="IPR000073">
    <property type="entry name" value="AB_hydrolase_1"/>
</dbReference>
<feature type="domain" description="AB hydrolase-1" evidence="1">
    <location>
        <begin position="26"/>
        <end position="130"/>
    </location>
</feature>
<name>A0ABU7LJL3_9NOCA</name>
<gene>
    <name evidence="2" type="ORF">Q7514_28260</name>
</gene>
<evidence type="ECO:0000313" key="2">
    <source>
        <dbReference type="EMBL" id="MEE2061424.1"/>
    </source>
</evidence>
<dbReference type="Pfam" id="PF00561">
    <property type="entry name" value="Abhydrolase_1"/>
    <property type="match status" value="1"/>
</dbReference>
<dbReference type="SUPFAM" id="SSF53474">
    <property type="entry name" value="alpha/beta-Hydrolases"/>
    <property type="match status" value="1"/>
</dbReference>
<dbReference type="GO" id="GO:0016787">
    <property type="term" value="F:hydrolase activity"/>
    <property type="evidence" value="ECO:0007669"/>
    <property type="project" value="UniProtKB-KW"/>
</dbReference>